<comment type="subcellular location">
    <subcellularLocation>
        <location evidence="1">Membrane</location>
        <topology evidence="1">Multi-pass membrane protein</topology>
    </subcellularLocation>
</comment>
<evidence type="ECO:0000256" key="4">
    <source>
        <dbReference type="ARBA" id="ARBA00022449"/>
    </source>
</evidence>
<dbReference type="InterPro" id="IPR004712">
    <property type="entry name" value="Na+/H+_antiporter_fungi"/>
</dbReference>
<keyword evidence="3" id="KW-0813">Transport</keyword>
<feature type="region of interest" description="Disordered" evidence="11">
    <location>
        <begin position="510"/>
        <end position="573"/>
    </location>
</feature>
<dbReference type="InterPro" id="IPR038770">
    <property type="entry name" value="Na+/solute_symporter_sf"/>
</dbReference>
<feature type="transmembrane region" description="Helical" evidence="12">
    <location>
        <begin position="275"/>
        <end position="305"/>
    </location>
</feature>
<evidence type="ECO:0000313" key="15">
    <source>
        <dbReference type="Proteomes" id="UP001147695"/>
    </source>
</evidence>
<dbReference type="GO" id="GO:0015385">
    <property type="term" value="F:sodium:proton antiporter activity"/>
    <property type="evidence" value="ECO:0007669"/>
    <property type="project" value="InterPro"/>
</dbReference>
<evidence type="ECO:0000256" key="6">
    <source>
        <dbReference type="ARBA" id="ARBA00022989"/>
    </source>
</evidence>
<sequence>MVHNIWAVPLQLSNFNIIVSLLGGFISLFGLISYLIKENYYVSEAPHGENAVISLLVGIAFGPNGANFIRPRDYAECNHEGVSVIECRDNLNAITLNFSRLVLGVQLVLAGVQLPSKYLKKEWKSVLLLVGPGMTAMWITTSLLIWAFARTPSFLHAIAVGACVTPTDPVLSAVIVKGKFADHNIPKGLQNLIIAESGTNDGLGYPFLFFALYLIKYVGSGTASGGAGDAMGLWFGFTWGYTIILSILYGAVVGWVGKKLLHWAEERNYVDRESFLVFAIALALFVLGTCGLIGTDDVLACFIAGNTFTWDDWFRLETKDDSLQPTIDMLLNVTIFLWYGAYIPWDHFGNNSVISTWRLVVLGILVLLLRRLPWVFGMHKWIPQIEEVRQAVFVGFFGPIGVSAVFYLFVSMEFIEEHLSDEDGVPRSDVKDLAETIRVVVWFLAVCSIVVHGLSIPLGKMGYLAPRTFGRVLSDEPRAVEIRRRIPVLGKYLAGKASDIESRCIQRTAIISDSSDPRHPHSEASTSVDPSPVAAASAAASQHDINSETITPAPCPRKRGVQFPDEMQASHDG</sequence>
<protein>
    <recommendedName>
        <fullName evidence="13">Cation/H+ exchanger transmembrane domain-containing protein</fullName>
    </recommendedName>
</protein>
<proteinExistence type="inferred from homology"/>
<dbReference type="AlphaFoldDB" id="A0A9W9QWP0"/>
<keyword evidence="4" id="KW-0050">Antiport</keyword>
<dbReference type="PANTHER" id="PTHR31382:SF1">
    <property type="entry name" value="SODIUM ION_PROTON EXCHANGER (EUROFUNG)"/>
    <property type="match status" value="1"/>
</dbReference>
<reference evidence="14" key="1">
    <citation type="submission" date="2022-12" db="EMBL/GenBank/DDBJ databases">
        <authorList>
            <person name="Petersen C."/>
        </authorList>
    </citation>
    <scope>NUCLEOTIDE SEQUENCE</scope>
    <source>
        <strain evidence="14">IBT 35673</strain>
    </source>
</reference>
<gene>
    <name evidence="14" type="ORF">N7452_004263</name>
</gene>
<comment type="caution">
    <text evidence="14">The sequence shown here is derived from an EMBL/GenBank/DDBJ whole genome shotgun (WGS) entry which is preliminary data.</text>
</comment>
<evidence type="ECO:0000256" key="12">
    <source>
        <dbReference type="SAM" id="Phobius"/>
    </source>
</evidence>
<feature type="transmembrane region" description="Helical" evidence="12">
    <location>
        <begin position="15"/>
        <end position="36"/>
    </location>
</feature>
<dbReference type="GO" id="GO:0005886">
    <property type="term" value="C:plasma membrane"/>
    <property type="evidence" value="ECO:0007669"/>
    <property type="project" value="InterPro"/>
</dbReference>
<dbReference type="PANTHER" id="PTHR31382">
    <property type="entry name" value="NA(+)/H(+) ANTIPORTER"/>
    <property type="match status" value="1"/>
</dbReference>
<evidence type="ECO:0000259" key="13">
    <source>
        <dbReference type="Pfam" id="PF00999"/>
    </source>
</evidence>
<feature type="transmembrane region" description="Helical" evidence="12">
    <location>
        <begin position="351"/>
        <end position="370"/>
    </location>
</feature>
<dbReference type="GO" id="GO:0036376">
    <property type="term" value="P:sodium ion export across plasma membrane"/>
    <property type="evidence" value="ECO:0007669"/>
    <property type="project" value="InterPro"/>
</dbReference>
<feature type="transmembrane region" description="Helical" evidence="12">
    <location>
        <begin position="231"/>
        <end position="255"/>
    </location>
</feature>
<accession>A0A9W9QWP0</accession>
<dbReference type="GO" id="GO:0120029">
    <property type="term" value="P:proton export across plasma membrane"/>
    <property type="evidence" value="ECO:0007669"/>
    <property type="project" value="InterPro"/>
</dbReference>
<feature type="transmembrane region" description="Helical" evidence="12">
    <location>
        <begin position="202"/>
        <end position="219"/>
    </location>
</feature>
<evidence type="ECO:0000313" key="14">
    <source>
        <dbReference type="EMBL" id="KAJ5346259.1"/>
    </source>
</evidence>
<keyword evidence="7" id="KW-0915">Sodium</keyword>
<feature type="transmembrane region" description="Helical" evidence="12">
    <location>
        <begin position="126"/>
        <end position="149"/>
    </location>
</feature>
<dbReference type="EMBL" id="JAPZBQ010000002">
    <property type="protein sequence ID" value="KAJ5346259.1"/>
    <property type="molecule type" value="Genomic_DNA"/>
</dbReference>
<dbReference type="Pfam" id="PF00999">
    <property type="entry name" value="Na_H_Exchanger"/>
    <property type="match status" value="1"/>
</dbReference>
<evidence type="ECO:0000256" key="11">
    <source>
        <dbReference type="SAM" id="MobiDB-lite"/>
    </source>
</evidence>
<reference evidence="14" key="2">
    <citation type="journal article" date="2023" name="IMA Fungus">
        <title>Comparative genomic study of the Penicillium genus elucidates a diverse pangenome and 15 lateral gene transfer events.</title>
        <authorList>
            <person name="Petersen C."/>
            <person name="Sorensen T."/>
            <person name="Nielsen M.R."/>
            <person name="Sondergaard T.E."/>
            <person name="Sorensen J.L."/>
            <person name="Fitzpatrick D.A."/>
            <person name="Frisvad J.C."/>
            <person name="Nielsen K.L."/>
        </authorList>
    </citation>
    <scope>NUCLEOTIDE SEQUENCE</scope>
    <source>
        <strain evidence="14">IBT 35673</strain>
    </source>
</reference>
<evidence type="ECO:0000256" key="2">
    <source>
        <dbReference type="ARBA" id="ARBA00005248"/>
    </source>
</evidence>
<evidence type="ECO:0000256" key="3">
    <source>
        <dbReference type="ARBA" id="ARBA00022448"/>
    </source>
</evidence>
<keyword evidence="10" id="KW-0739">Sodium transport</keyword>
<keyword evidence="9 12" id="KW-0472">Membrane</keyword>
<evidence type="ECO:0000256" key="7">
    <source>
        <dbReference type="ARBA" id="ARBA00023053"/>
    </source>
</evidence>
<dbReference type="FunFam" id="1.20.1530.20:FF:000015">
    <property type="entry name" value="Na(+)/H(+) antiporter 2"/>
    <property type="match status" value="1"/>
</dbReference>
<keyword evidence="8" id="KW-0406">Ion transport</keyword>
<dbReference type="Proteomes" id="UP001147695">
    <property type="component" value="Unassembled WGS sequence"/>
</dbReference>
<dbReference type="GO" id="GO:0042391">
    <property type="term" value="P:regulation of membrane potential"/>
    <property type="evidence" value="ECO:0007669"/>
    <property type="project" value="InterPro"/>
</dbReference>
<organism evidence="14 15">
    <name type="scientific">Penicillium brevicompactum</name>
    <dbReference type="NCBI Taxonomy" id="5074"/>
    <lineage>
        <taxon>Eukaryota</taxon>
        <taxon>Fungi</taxon>
        <taxon>Dikarya</taxon>
        <taxon>Ascomycota</taxon>
        <taxon>Pezizomycotina</taxon>
        <taxon>Eurotiomycetes</taxon>
        <taxon>Eurotiomycetidae</taxon>
        <taxon>Eurotiales</taxon>
        <taxon>Aspergillaceae</taxon>
        <taxon>Penicillium</taxon>
    </lineage>
</organism>
<keyword evidence="5 12" id="KW-0812">Transmembrane</keyword>
<evidence type="ECO:0000256" key="8">
    <source>
        <dbReference type="ARBA" id="ARBA00023065"/>
    </source>
</evidence>
<name>A0A9W9QWP0_PENBR</name>
<evidence type="ECO:0000256" key="9">
    <source>
        <dbReference type="ARBA" id="ARBA00023136"/>
    </source>
</evidence>
<dbReference type="Gene3D" id="1.20.1530.20">
    <property type="match status" value="1"/>
</dbReference>
<keyword evidence="6 12" id="KW-1133">Transmembrane helix</keyword>
<feature type="domain" description="Cation/H+ exchanger transmembrane" evidence="13">
    <location>
        <begin position="52"/>
        <end position="457"/>
    </location>
</feature>
<feature type="transmembrane region" description="Helical" evidence="12">
    <location>
        <begin position="391"/>
        <end position="410"/>
    </location>
</feature>
<evidence type="ECO:0000256" key="1">
    <source>
        <dbReference type="ARBA" id="ARBA00004141"/>
    </source>
</evidence>
<feature type="transmembrane region" description="Helical" evidence="12">
    <location>
        <begin position="439"/>
        <end position="459"/>
    </location>
</feature>
<evidence type="ECO:0000256" key="10">
    <source>
        <dbReference type="ARBA" id="ARBA00023201"/>
    </source>
</evidence>
<evidence type="ECO:0000256" key="5">
    <source>
        <dbReference type="ARBA" id="ARBA00022692"/>
    </source>
</evidence>
<dbReference type="InterPro" id="IPR006153">
    <property type="entry name" value="Cation/H_exchanger_TM"/>
</dbReference>
<feature type="compositionally biased region" description="Low complexity" evidence="11">
    <location>
        <begin position="524"/>
        <end position="541"/>
    </location>
</feature>
<comment type="similarity">
    <text evidence="2">Belongs to the fungal Na(+)/H(+) exchanger family.</text>
</comment>